<dbReference type="CDD" id="cd01837">
    <property type="entry name" value="SGNH_plant_lipase_like"/>
    <property type="match status" value="1"/>
</dbReference>
<protein>
    <submittedName>
        <fullName evidence="9">Zinc finger FYVE domain containing protein</fullName>
    </submittedName>
</protein>
<reference evidence="9" key="1">
    <citation type="submission" date="2016-04" db="EMBL/GenBank/DDBJ databases">
        <title>Structural Organization of Fatty Acid Desaturase Loci in Linseed Lines with Contrasting Linolenic Acid Contents.</title>
        <authorList>
            <person name="Thambugala D."/>
            <person name="Ragupathy R."/>
            <person name="Cloutier S."/>
        </authorList>
    </citation>
    <scope>NUCLEOTIDE SEQUENCE</scope>
</reference>
<proteinExistence type="inferred from homology"/>
<dbReference type="GO" id="GO:0005576">
    <property type="term" value="C:extracellular region"/>
    <property type="evidence" value="ECO:0007669"/>
    <property type="project" value="UniProtKB-SubCell"/>
</dbReference>
<keyword evidence="5" id="KW-0378">Hydrolase</keyword>
<accession>A0A165G0I0</accession>
<dbReference type="SUPFAM" id="SSF52266">
    <property type="entry name" value="SGNH hydrolase"/>
    <property type="match status" value="1"/>
</dbReference>
<dbReference type="InterPro" id="IPR051238">
    <property type="entry name" value="GDSL_esterase/lipase"/>
</dbReference>
<keyword evidence="4 8" id="KW-0732">Signal</keyword>
<feature type="chain" id="PRO_5007858002" evidence="8">
    <location>
        <begin position="27"/>
        <end position="350"/>
    </location>
</feature>
<evidence type="ECO:0000256" key="1">
    <source>
        <dbReference type="ARBA" id="ARBA00004613"/>
    </source>
</evidence>
<keyword evidence="3" id="KW-0964">Secreted</keyword>
<evidence type="ECO:0000256" key="6">
    <source>
        <dbReference type="ARBA" id="ARBA00022963"/>
    </source>
</evidence>
<feature type="signal peptide" evidence="8">
    <location>
        <begin position="1"/>
        <end position="26"/>
    </location>
</feature>
<dbReference type="GO" id="GO:0016788">
    <property type="term" value="F:hydrolase activity, acting on ester bonds"/>
    <property type="evidence" value="ECO:0007669"/>
    <property type="project" value="InterPro"/>
</dbReference>
<dbReference type="PANTHER" id="PTHR45650:SF9">
    <property type="entry name" value="SGNH HYDROLASE-TYPE ESTERASE DOMAIN-CONTAINING PROTEIN"/>
    <property type="match status" value="1"/>
</dbReference>
<comment type="similarity">
    <text evidence="2">Belongs to the 'GDSL' lipolytic enzyme family.</text>
</comment>
<evidence type="ECO:0000313" key="9">
    <source>
        <dbReference type="EMBL" id="AMY26618.1"/>
    </source>
</evidence>
<dbReference type="InterPro" id="IPR035669">
    <property type="entry name" value="SGNH_plant_lipase-like"/>
</dbReference>
<name>A0A165G0I0_LINUS</name>
<evidence type="ECO:0000256" key="4">
    <source>
        <dbReference type="ARBA" id="ARBA00022729"/>
    </source>
</evidence>
<dbReference type="InterPro" id="IPR001087">
    <property type="entry name" value="GDSL"/>
</dbReference>
<dbReference type="Pfam" id="PF00657">
    <property type="entry name" value="Lipase_GDSL"/>
    <property type="match status" value="1"/>
</dbReference>
<dbReference type="AlphaFoldDB" id="A0A165G0I0"/>
<dbReference type="EMBL" id="KX034557">
    <property type="protein sequence ID" value="AMY26618.1"/>
    <property type="molecule type" value="Genomic_DNA"/>
</dbReference>
<keyword evidence="7" id="KW-0443">Lipid metabolism</keyword>
<dbReference type="Gene3D" id="3.40.50.1110">
    <property type="entry name" value="SGNH hydrolase"/>
    <property type="match status" value="1"/>
</dbReference>
<evidence type="ECO:0000256" key="7">
    <source>
        <dbReference type="ARBA" id="ARBA00023098"/>
    </source>
</evidence>
<organism evidence="9">
    <name type="scientific">Linum usitatissimum</name>
    <name type="common">Flax</name>
    <name type="synonym">Linum humile</name>
    <dbReference type="NCBI Taxonomy" id="4006"/>
    <lineage>
        <taxon>Eukaryota</taxon>
        <taxon>Viridiplantae</taxon>
        <taxon>Streptophyta</taxon>
        <taxon>Embryophyta</taxon>
        <taxon>Tracheophyta</taxon>
        <taxon>Spermatophyta</taxon>
        <taxon>Magnoliopsida</taxon>
        <taxon>eudicotyledons</taxon>
        <taxon>Gunneridae</taxon>
        <taxon>Pentapetalae</taxon>
        <taxon>rosids</taxon>
        <taxon>fabids</taxon>
        <taxon>Malpighiales</taxon>
        <taxon>Linaceae</taxon>
        <taxon>Linum</taxon>
    </lineage>
</organism>
<keyword evidence="6" id="KW-0442">Lipid degradation</keyword>
<sequence>MERPSESPSLALLIIVVVLVAASADGAPEVPCYFIFGDSLFDNGNNNNLDTSTKSNYPPYGIAFPAGPTGRFTNGRTTADIVGELMGFESFIPSFASNPSRSELLVGVNYASASAGILFESGKQMGDNVDMSQQLSNHGVTVSSISDILGSKESAYGHLAKCFYISNMGNNDYINNYLLPQSSDIRKKYNPDQFAALLIEKYTVQIKSVYSLGARKVGLVGVSPIGCTPNAIAASGGTKGLLCDDSVNEIVEPFNVRLRSLVDQFNIDFPDAKFMYLDSTLASTLAGLAFPIRTVPCCQVSSITGLCIPNSAPCPALIRHTYLFWDAFHPVEASNRMVASIFYEAIKPIL</sequence>
<evidence type="ECO:0000256" key="8">
    <source>
        <dbReference type="SAM" id="SignalP"/>
    </source>
</evidence>
<evidence type="ECO:0000256" key="3">
    <source>
        <dbReference type="ARBA" id="ARBA00022525"/>
    </source>
</evidence>
<dbReference type="GO" id="GO:0016042">
    <property type="term" value="P:lipid catabolic process"/>
    <property type="evidence" value="ECO:0007669"/>
    <property type="project" value="UniProtKB-KW"/>
</dbReference>
<comment type="subcellular location">
    <subcellularLocation>
        <location evidence="1">Secreted</location>
    </subcellularLocation>
</comment>
<dbReference type="InterPro" id="IPR036514">
    <property type="entry name" value="SGNH_hydro_sf"/>
</dbReference>
<evidence type="ECO:0000256" key="5">
    <source>
        <dbReference type="ARBA" id="ARBA00022801"/>
    </source>
</evidence>
<evidence type="ECO:0000256" key="2">
    <source>
        <dbReference type="ARBA" id="ARBA00008668"/>
    </source>
</evidence>
<dbReference type="PANTHER" id="PTHR45650">
    <property type="entry name" value="GDSL-LIKE LIPASE/ACYLHYDROLASE-RELATED"/>
    <property type="match status" value="1"/>
</dbReference>